<dbReference type="Gene3D" id="3.90.1150.10">
    <property type="entry name" value="Aspartate Aminotransferase, domain 1"/>
    <property type="match status" value="1"/>
</dbReference>
<dbReference type="InterPro" id="IPR005814">
    <property type="entry name" value="Aminotrans_3"/>
</dbReference>
<evidence type="ECO:0000313" key="5">
    <source>
        <dbReference type="Proteomes" id="UP000321638"/>
    </source>
</evidence>
<accession>A0A5C8P9I2</accession>
<organism evidence="4 5">
    <name type="scientific">Vineibacter terrae</name>
    <dbReference type="NCBI Taxonomy" id="2586908"/>
    <lineage>
        <taxon>Bacteria</taxon>
        <taxon>Pseudomonadati</taxon>
        <taxon>Pseudomonadota</taxon>
        <taxon>Alphaproteobacteria</taxon>
        <taxon>Hyphomicrobiales</taxon>
        <taxon>Vineibacter</taxon>
    </lineage>
</organism>
<dbReference type="InterPro" id="IPR015421">
    <property type="entry name" value="PyrdxlP-dep_Trfase_major"/>
</dbReference>
<dbReference type="EMBL" id="VDUZ01000059">
    <property type="protein sequence ID" value="TXL70451.1"/>
    <property type="molecule type" value="Genomic_DNA"/>
</dbReference>
<comment type="cofactor">
    <cofactor evidence="1">
        <name>pyridoxal 5'-phosphate</name>
        <dbReference type="ChEBI" id="CHEBI:597326"/>
    </cofactor>
</comment>
<dbReference type="RefSeq" id="WP_147851568.1">
    <property type="nucleotide sequence ID" value="NZ_VDUZ01000059.1"/>
</dbReference>
<gene>
    <name evidence="4" type="ORF">FHP25_34570</name>
</gene>
<evidence type="ECO:0000256" key="2">
    <source>
        <dbReference type="ARBA" id="ARBA00022898"/>
    </source>
</evidence>
<keyword evidence="4" id="KW-0032">Aminotransferase</keyword>
<keyword evidence="4" id="KW-0808">Transferase</keyword>
<evidence type="ECO:0000313" key="4">
    <source>
        <dbReference type="EMBL" id="TXL70451.1"/>
    </source>
</evidence>
<dbReference type="Gene3D" id="3.40.640.10">
    <property type="entry name" value="Type I PLP-dependent aspartate aminotransferase-like (Major domain)"/>
    <property type="match status" value="1"/>
</dbReference>
<dbReference type="AlphaFoldDB" id="A0A5C8P9I2"/>
<dbReference type="Pfam" id="PF00202">
    <property type="entry name" value="Aminotran_3"/>
    <property type="match status" value="1"/>
</dbReference>
<dbReference type="PANTHER" id="PTHR43713">
    <property type="entry name" value="GLUTAMATE-1-SEMIALDEHYDE 2,1-AMINOMUTASE"/>
    <property type="match status" value="1"/>
</dbReference>
<keyword evidence="2 3" id="KW-0663">Pyridoxal phosphate</keyword>
<comment type="similarity">
    <text evidence="3">Belongs to the class-III pyridoxal-phosphate-dependent aminotransferase family.</text>
</comment>
<dbReference type="SUPFAM" id="SSF53383">
    <property type="entry name" value="PLP-dependent transferases"/>
    <property type="match status" value="1"/>
</dbReference>
<dbReference type="InterPro" id="IPR015422">
    <property type="entry name" value="PyrdxlP-dep_Trfase_small"/>
</dbReference>
<sequence>MNVQARINVSLQEALRETEERYIAANPLSRARQDAAARSMPGGNTRSVLYYSPFPVAIAQAQAQTLIDIDGHRYVDFLGEYTAGLYGHSHPVIMEAIAQAAKGGIVFGGPNRDEVELARLMCERFPSLDLVRFTNSGTESNLMALVTARAHTGRSHIMVMEGAYHGGVLTYFYGADFPINAPFPVVMAKINDVEGTRALIGDNADKLAAILIEPMIGSGGGIAATRDYLAMLREAATRHGIVLIFDEVMTSRMSSGGLQKKLGITPDMTTFGKYLGGGMTFGAFGGKHALMRRYDPAQPDAWPHAGTFNNNVLTMAAGVAGLSKVFTPEAADRLYDDGERLRARLNETGRKHGVPLQATGVGSIVVVHWQSTPVAQPHDTQKTPVEARALFHLNMLQRGYYIARRGFMALSLALTQSDHDGLVAAVDDYCGAYRSVLRDL</sequence>
<proteinExistence type="inferred from homology"/>
<dbReference type="InterPro" id="IPR015424">
    <property type="entry name" value="PyrdxlP-dep_Trfase"/>
</dbReference>
<dbReference type="PANTHER" id="PTHR43713:SF3">
    <property type="entry name" value="GLUTAMATE-1-SEMIALDEHYDE 2,1-AMINOMUTASE 1, CHLOROPLASTIC-RELATED"/>
    <property type="match status" value="1"/>
</dbReference>
<comment type="caution">
    <text evidence="4">The sequence shown here is derived from an EMBL/GenBank/DDBJ whole genome shotgun (WGS) entry which is preliminary data.</text>
</comment>
<evidence type="ECO:0000256" key="3">
    <source>
        <dbReference type="RuleBase" id="RU003560"/>
    </source>
</evidence>
<evidence type="ECO:0000256" key="1">
    <source>
        <dbReference type="ARBA" id="ARBA00001933"/>
    </source>
</evidence>
<dbReference type="OrthoDB" id="9801052at2"/>
<dbReference type="GO" id="GO:0008483">
    <property type="term" value="F:transaminase activity"/>
    <property type="evidence" value="ECO:0007669"/>
    <property type="project" value="UniProtKB-KW"/>
</dbReference>
<name>A0A5C8P9I2_9HYPH</name>
<dbReference type="Proteomes" id="UP000321638">
    <property type="component" value="Unassembled WGS sequence"/>
</dbReference>
<dbReference type="GO" id="GO:0030170">
    <property type="term" value="F:pyridoxal phosphate binding"/>
    <property type="evidence" value="ECO:0007669"/>
    <property type="project" value="InterPro"/>
</dbReference>
<reference evidence="4 5" key="1">
    <citation type="submission" date="2019-06" db="EMBL/GenBank/DDBJ databases">
        <title>New taxonomy in bacterial strain CC-CFT640, isolated from vineyard.</title>
        <authorList>
            <person name="Lin S.-Y."/>
            <person name="Tsai C.-F."/>
            <person name="Young C.-C."/>
        </authorList>
    </citation>
    <scope>NUCLEOTIDE SEQUENCE [LARGE SCALE GENOMIC DNA]</scope>
    <source>
        <strain evidence="4 5">CC-CFT640</strain>
    </source>
</reference>
<protein>
    <submittedName>
        <fullName evidence="4">Aminotransferase class III-fold pyridoxal phosphate-dependent enzyme</fullName>
    </submittedName>
</protein>
<keyword evidence="5" id="KW-1185">Reference proteome</keyword>